<evidence type="ECO:0000313" key="3">
    <source>
        <dbReference type="EMBL" id="RZD15350.1"/>
    </source>
</evidence>
<feature type="domain" description="ArsA/GET3 Anion-transporting ATPase-like" evidence="2">
    <location>
        <begin position="319"/>
        <end position="463"/>
    </location>
</feature>
<proteinExistence type="inferred from homology"/>
<dbReference type="PANTHER" id="PTHR10803">
    <property type="entry name" value="ARSENICAL PUMP-DRIVING ATPASE ARSENITE-TRANSLOCATING ATPASE"/>
    <property type="match status" value="1"/>
</dbReference>
<dbReference type="InterPro" id="IPR027541">
    <property type="entry name" value="Ars_ATPase"/>
</dbReference>
<dbReference type="Pfam" id="PF02374">
    <property type="entry name" value="ArsA_ATPase"/>
    <property type="match status" value="3"/>
</dbReference>
<organism evidence="3 4">
    <name type="scientific">Candidatus Acidulodesulfobacterium ferriphilum</name>
    <dbReference type="NCBI Taxonomy" id="2597223"/>
    <lineage>
        <taxon>Bacteria</taxon>
        <taxon>Deltaproteobacteria</taxon>
        <taxon>Candidatus Acidulodesulfobacterales</taxon>
        <taxon>Candidatus Acidulodesulfobacterium</taxon>
    </lineage>
</organism>
<dbReference type="InterPro" id="IPR027417">
    <property type="entry name" value="P-loop_NTPase"/>
</dbReference>
<reference evidence="3 4" key="1">
    <citation type="submission" date="2019-01" db="EMBL/GenBank/DDBJ databases">
        <title>Insights into ecological role of a new deltaproteobacterial order Candidatus Sinidesulfobacterales (Sva0485) by metagenomics and metatranscriptomics.</title>
        <authorList>
            <person name="Tan S."/>
            <person name="Liu J."/>
            <person name="Fang Y."/>
            <person name="Hedlund B.P."/>
            <person name="Lian Z.H."/>
            <person name="Huang L.Y."/>
            <person name="Li J.T."/>
            <person name="Huang L.N."/>
            <person name="Li W.J."/>
            <person name="Jiang H.C."/>
            <person name="Dong H.L."/>
            <person name="Shu W.S."/>
        </authorList>
    </citation>
    <scope>NUCLEOTIDE SEQUENCE [LARGE SCALE GENOMIC DNA]</scope>
    <source>
        <strain evidence="3">AP3</strain>
    </source>
</reference>
<sequence length="584" mass="66039">MHYYFFHGKGGVGKTTISSAFAVRFALEGKKTLIVSTDPASNLSDVFEQKIGSTEKKIEGFENLYAVEMDSDAEVLKYKQKVLGDSAEFLPEEVLNSIEEEFKSPCTSEIAFFNSFTGLFLKKDYDIIIFDTAPSAHTLRLLELPMEWTAYIDEVKKGAGQTCMGPVVNIDGYYNQYKTALNGLKDPELTTFVFVMHPKELDLLEIKNSTEEVKKFGITNIEIIVNAILPDELYRKAEFKDIIADQRKILKQIDSMGFKTLKINLKKNEVKGLRSLTVFFLNLIENSDEDKIAFTDEIDIKQKNNELVQNITPQKAPFYLFFTGKGGTGKTVSSLLFGKYFADKGMKTLVVSADYSGHIAKITGLEIIGGIPVKSEDDDNLYFAGISPDSALDEYKKNTVEYFKSYSNNEQSLKVLEEELNSPCTEEVAVFKKFSSYFFGYKDYDVIIFDAAPTGHALRLLYISLEYAKMDKKDARLEEFVKILKNTNKTIFSLCLYPEYSPIEEAKRAYDDLKAAGINTSFLIVNYILGGNFNDSFFNGRKKMQETYLESIKQKFGIPLFTIPQYSGGINNQKTLDALYSSVF</sequence>
<dbReference type="CDD" id="cd02035">
    <property type="entry name" value="ArsA"/>
    <property type="match status" value="2"/>
</dbReference>
<name>A0A519BDK9_9DELT</name>
<feature type="domain" description="ArsA/GET3 Anion-transporting ATPase-like" evidence="2">
    <location>
        <begin position="468"/>
        <end position="578"/>
    </location>
</feature>
<gene>
    <name evidence="3" type="ORF">EVJ47_03500</name>
</gene>
<comment type="caution">
    <text evidence="3">The sequence shown here is derived from an EMBL/GenBank/DDBJ whole genome shotgun (WGS) entry which is preliminary data.</text>
</comment>
<evidence type="ECO:0000256" key="1">
    <source>
        <dbReference type="ARBA" id="ARBA00011040"/>
    </source>
</evidence>
<dbReference type="GO" id="GO:0005524">
    <property type="term" value="F:ATP binding"/>
    <property type="evidence" value="ECO:0007669"/>
    <property type="project" value="InterPro"/>
</dbReference>
<feature type="domain" description="ArsA/GET3 Anion-transporting ATPase-like" evidence="2">
    <location>
        <begin position="1"/>
        <end position="279"/>
    </location>
</feature>
<dbReference type="PIRSF" id="PIRSF001327">
    <property type="entry name" value="Arsenical_pump-driving_ATPase"/>
    <property type="match status" value="1"/>
</dbReference>
<dbReference type="GO" id="GO:0016887">
    <property type="term" value="F:ATP hydrolysis activity"/>
    <property type="evidence" value="ECO:0007669"/>
    <property type="project" value="InterPro"/>
</dbReference>
<dbReference type="GO" id="GO:0015446">
    <property type="term" value="F:ATPase-coupled arsenite transmembrane transporter activity"/>
    <property type="evidence" value="ECO:0007669"/>
    <property type="project" value="InterPro"/>
</dbReference>
<dbReference type="Gene3D" id="3.40.50.300">
    <property type="entry name" value="P-loop containing nucleotide triphosphate hydrolases"/>
    <property type="match status" value="2"/>
</dbReference>
<dbReference type="InterPro" id="IPR025723">
    <property type="entry name" value="ArsA/GET3_ATPase-like"/>
</dbReference>
<dbReference type="Proteomes" id="UP000320813">
    <property type="component" value="Unassembled WGS sequence"/>
</dbReference>
<evidence type="ECO:0000259" key="2">
    <source>
        <dbReference type="Pfam" id="PF02374"/>
    </source>
</evidence>
<dbReference type="SUPFAM" id="SSF52540">
    <property type="entry name" value="P-loop containing nucleoside triphosphate hydrolases"/>
    <property type="match status" value="2"/>
</dbReference>
<dbReference type="PANTHER" id="PTHR10803:SF3">
    <property type="entry name" value="ATPASE GET3"/>
    <property type="match status" value="1"/>
</dbReference>
<dbReference type="InterPro" id="IPR016300">
    <property type="entry name" value="ATPase_ArsA/GET3"/>
</dbReference>
<dbReference type="AlphaFoldDB" id="A0A519BDK9"/>
<dbReference type="NCBIfam" id="TIGR00345">
    <property type="entry name" value="GET3_arsA_TRC40"/>
    <property type="match status" value="1"/>
</dbReference>
<evidence type="ECO:0000313" key="4">
    <source>
        <dbReference type="Proteomes" id="UP000320813"/>
    </source>
</evidence>
<dbReference type="EMBL" id="SGBD01000001">
    <property type="protein sequence ID" value="RZD15350.1"/>
    <property type="molecule type" value="Genomic_DNA"/>
</dbReference>
<accession>A0A519BDK9</accession>
<protein>
    <recommendedName>
        <fullName evidence="2">ArsA/GET3 Anion-transporting ATPase-like domain-containing protein</fullName>
    </recommendedName>
</protein>
<comment type="similarity">
    <text evidence="1">Belongs to the arsA ATPase family.</text>
</comment>